<feature type="compositionally biased region" description="Pro residues" evidence="1">
    <location>
        <begin position="288"/>
        <end position="297"/>
    </location>
</feature>
<name>A0A8H4KEC1_9HYPO</name>
<dbReference type="Proteomes" id="UP000605986">
    <property type="component" value="Unassembled WGS sequence"/>
</dbReference>
<evidence type="ECO:0000313" key="4">
    <source>
        <dbReference type="Proteomes" id="UP000605986"/>
    </source>
</evidence>
<keyword evidence="4" id="KW-1185">Reference proteome</keyword>
<evidence type="ECO:0000313" key="3">
    <source>
        <dbReference type="EMBL" id="KAF4447474.1"/>
    </source>
</evidence>
<reference evidence="3" key="1">
    <citation type="submission" date="2020-01" db="EMBL/GenBank/DDBJ databases">
        <title>Identification and distribution of gene clusters putatively required for synthesis of sphingolipid metabolism inhibitors in phylogenetically diverse species of the filamentous fungus Fusarium.</title>
        <authorList>
            <person name="Kim H.-S."/>
            <person name="Busman M."/>
            <person name="Brown D.W."/>
            <person name="Divon H."/>
            <person name="Uhlig S."/>
            <person name="Proctor R.H."/>
        </authorList>
    </citation>
    <scope>NUCLEOTIDE SEQUENCE</scope>
    <source>
        <strain evidence="3">NRRL 53441</strain>
    </source>
</reference>
<dbReference type="AlphaFoldDB" id="A0A8H4KEC1"/>
<feature type="compositionally biased region" description="Pro residues" evidence="1">
    <location>
        <begin position="305"/>
        <end position="320"/>
    </location>
</feature>
<keyword evidence="2" id="KW-0812">Transmembrane</keyword>
<evidence type="ECO:0000256" key="2">
    <source>
        <dbReference type="SAM" id="Phobius"/>
    </source>
</evidence>
<dbReference type="EMBL" id="JAADJG010000395">
    <property type="protein sequence ID" value="KAF4447474.1"/>
    <property type="molecule type" value="Genomic_DNA"/>
</dbReference>
<comment type="caution">
    <text evidence="3">The sequence shown here is derived from an EMBL/GenBank/DDBJ whole genome shotgun (WGS) entry which is preliminary data.</text>
</comment>
<protein>
    <recommendedName>
        <fullName evidence="5">Mid2 domain-containing protein</fullName>
    </recommendedName>
</protein>
<keyword evidence="2" id="KW-0472">Membrane</keyword>
<evidence type="ECO:0008006" key="5">
    <source>
        <dbReference type="Google" id="ProtNLM"/>
    </source>
</evidence>
<proteinExistence type="predicted"/>
<gene>
    <name evidence="3" type="ORF">F53441_8958</name>
</gene>
<accession>A0A8H4KEC1</accession>
<feature type="region of interest" description="Disordered" evidence="1">
    <location>
        <begin position="214"/>
        <end position="243"/>
    </location>
</feature>
<feature type="compositionally biased region" description="Polar residues" evidence="1">
    <location>
        <begin position="231"/>
        <end position="240"/>
    </location>
</feature>
<sequence length="352" mass="39720">MAVPLAACYWDDTSDSDYIDQYYEPERSERIQHAAYYDDYDDYDVGSRGYKTPEDLYEEEHDRAARLRASQEAIAQKFDTIYPVQTSTWSLEDLFTATRTIKVSKETITSTSITQLEPTFKFSTLPGDSTSPRFTTTLYQTTTVVETNTVTAVPTSSGAPGETEIPGALKKFNLSGKQIAGIVIGTVLGVLLILFIAFLAIRYHRQCANRIANNPRGAYTNRRPSPDRNGRQSPSYFDTSSQEERSFLVNEWPGILRKLLTRTLAKTKTQRQQPEPQPEEPEPRIYNPGPPPTPPVPEQRRFNPPVNPPVNPLVNPPTIPPVRTYTRSSVYSQESAVERPLNLPPYFGTNYI</sequence>
<feature type="transmembrane region" description="Helical" evidence="2">
    <location>
        <begin position="179"/>
        <end position="201"/>
    </location>
</feature>
<evidence type="ECO:0000256" key="1">
    <source>
        <dbReference type="SAM" id="MobiDB-lite"/>
    </source>
</evidence>
<organism evidence="3 4">
    <name type="scientific">Fusarium austroafricanum</name>
    <dbReference type="NCBI Taxonomy" id="2364996"/>
    <lineage>
        <taxon>Eukaryota</taxon>
        <taxon>Fungi</taxon>
        <taxon>Dikarya</taxon>
        <taxon>Ascomycota</taxon>
        <taxon>Pezizomycotina</taxon>
        <taxon>Sordariomycetes</taxon>
        <taxon>Hypocreomycetidae</taxon>
        <taxon>Hypocreales</taxon>
        <taxon>Nectriaceae</taxon>
        <taxon>Fusarium</taxon>
        <taxon>Fusarium concolor species complex</taxon>
    </lineage>
</organism>
<keyword evidence="2" id="KW-1133">Transmembrane helix</keyword>
<feature type="region of interest" description="Disordered" evidence="1">
    <location>
        <begin position="266"/>
        <end position="321"/>
    </location>
</feature>